<dbReference type="EMBL" id="JAUSRO010000002">
    <property type="protein sequence ID" value="MDP9898260.1"/>
    <property type="molecule type" value="Genomic_DNA"/>
</dbReference>
<evidence type="ECO:0000256" key="1">
    <source>
        <dbReference type="ARBA" id="ARBA00010688"/>
    </source>
</evidence>
<accession>A0ABT9S1N3</accession>
<comment type="similarity">
    <text evidence="1 6">Belongs to the carbohydrate kinase PfkB family.</text>
</comment>
<dbReference type="GO" id="GO:0008662">
    <property type="term" value="F:1-phosphofructokinase activity"/>
    <property type="evidence" value="ECO:0007669"/>
    <property type="project" value="UniProtKB-EC"/>
</dbReference>
<dbReference type="PANTHER" id="PTHR46566">
    <property type="entry name" value="1-PHOSPHOFRUCTOKINASE-RELATED"/>
    <property type="match status" value="1"/>
</dbReference>
<evidence type="ECO:0000256" key="3">
    <source>
        <dbReference type="ARBA" id="ARBA00022741"/>
    </source>
</evidence>
<evidence type="ECO:0000313" key="9">
    <source>
        <dbReference type="Proteomes" id="UP001226867"/>
    </source>
</evidence>
<dbReference type="Pfam" id="PF00294">
    <property type="entry name" value="PfkB"/>
    <property type="match status" value="1"/>
</dbReference>
<dbReference type="SUPFAM" id="SSF53613">
    <property type="entry name" value="Ribokinase-like"/>
    <property type="match status" value="1"/>
</dbReference>
<evidence type="ECO:0000256" key="4">
    <source>
        <dbReference type="ARBA" id="ARBA00022777"/>
    </source>
</evidence>
<dbReference type="RefSeq" id="WP_307688089.1">
    <property type="nucleotide sequence ID" value="NZ_JAUSRO010000002.1"/>
</dbReference>
<dbReference type="PANTHER" id="PTHR46566:SF5">
    <property type="entry name" value="1-PHOSPHOFRUCTOKINASE"/>
    <property type="match status" value="1"/>
</dbReference>
<name>A0ABT9S1N3_9BURK</name>
<dbReference type="PIRSF" id="PIRSF000535">
    <property type="entry name" value="1PFK/6PFK/LacC"/>
    <property type="match status" value="1"/>
</dbReference>
<protein>
    <recommendedName>
        <fullName evidence="6">Phosphofructokinase</fullName>
    </recommendedName>
</protein>
<keyword evidence="5" id="KW-0067">ATP-binding</keyword>
<evidence type="ECO:0000256" key="5">
    <source>
        <dbReference type="ARBA" id="ARBA00022840"/>
    </source>
</evidence>
<sequence length="337" mass="33944">MTRPALVPGADAARIFTITLNPAIDHTVRVAALIPGDVHRAQGQQVEAGGKGVGVAAVLAALGQPVTACGWLGADNDAVFREAFATRGIDDGMLRLPGATRTNIKIADATRGDTTDINLPGLTLTPEALRRAEADLLATLALRVRPGDWCELAGSLPPGADAAVWERIARALAACGAHIAIDTGGAVLLQLLRHLADPARGTVVPVAFVKPNRAELEELAGRALPALADVAAAAQALCRDHGVRQLAVSLGGEGAVIATGDDCWQAAAPTVPVATTVGAGDALVAGTLAALAQGLAMPGAATFGMACAAARIQRIAPGLPPRSEVDALAAAIVAVPL</sequence>
<organism evidence="8 9">
    <name type="scientific">Variovorax ginsengisoli</name>
    <dbReference type="NCBI Taxonomy" id="363844"/>
    <lineage>
        <taxon>Bacteria</taxon>
        <taxon>Pseudomonadati</taxon>
        <taxon>Pseudomonadota</taxon>
        <taxon>Betaproteobacteria</taxon>
        <taxon>Burkholderiales</taxon>
        <taxon>Comamonadaceae</taxon>
        <taxon>Variovorax</taxon>
    </lineage>
</organism>
<dbReference type="InterPro" id="IPR011611">
    <property type="entry name" value="PfkB_dom"/>
</dbReference>
<comment type="caution">
    <text evidence="8">The sequence shown here is derived from an EMBL/GenBank/DDBJ whole genome shotgun (WGS) entry which is preliminary data.</text>
</comment>
<keyword evidence="3" id="KW-0547">Nucleotide-binding</keyword>
<dbReference type="NCBIfam" id="TIGR03168">
    <property type="entry name" value="1-PFK"/>
    <property type="match status" value="1"/>
</dbReference>
<keyword evidence="2 6" id="KW-0808">Transferase</keyword>
<feature type="domain" description="Carbohydrate kinase PfkB" evidence="7">
    <location>
        <begin position="20"/>
        <end position="317"/>
    </location>
</feature>
<dbReference type="InterPro" id="IPR029056">
    <property type="entry name" value="Ribokinase-like"/>
</dbReference>
<keyword evidence="9" id="KW-1185">Reference proteome</keyword>
<reference evidence="8 9" key="1">
    <citation type="submission" date="2023-07" db="EMBL/GenBank/DDBJ databases">
        <title>Sorghum-associated microbial communities from plants grown in Nebraska, USA.</title>
        <authorList>
            <person name="Schachtman D."/>
        </authorList>
    </citation>
    <scope>NUCLEOTIDE SEQUENCE [LARGE SCALE GENOMIC DNA]</scope>
    <source>
        <strain evidence="8 9">DS1607</strain>
    </source>
</reference>
<dbReference type="Proteomes" id="UP001226867">
    <property type="component" value="Unassembled WGS sequence"/>
</dbReference>
<dbReference type="Gene3D" id="3.40.1190.20">
    <property type="match status" value="1"/>
</dbReference>
<dbReference type="InterPro" id="IPR017583">
    <property type="entry name" value="Tagatose/fructose_Pkinase"/>
</dbReference>
<dbReference type="CDD" id="cd01164">
    <property type="entry name" value="FruK_PfkB_like"/>
    <property type="match status" value="1"/>
</dbReference>
<evidence type="ECO:0000256" key="2">
    <source>
        <dbReference type="ARBA" id="ARBA00022679"/>
    </source>
</evidence>
<evidence type="ECO:0000259" key="7">
    <source>
        <dbReference type="Pfam" id="PF00294"/>
    </source>
</evidence>
<evidence type="ECO:0000256" key="6">
    <source>
        <dbReference type="PIRNR" id="PIRNR000535"/>
    </source>
</evidence>
<proteinExistence type="inferred from homology"/>
<evidence type="ECO:0000313" key="8">
    <source>
        <dbReference type="EMBL" id="MDP9898260.1"/>
    </source>
</evidence>
<keyword evidence="4" id="KW-0418">Kinase</keyword>
<gene>
    <name evidence="8" type="ORF">J2W36_000495</name>
</gene>